<evidence type="ECO:0000256" key="1">
    <source>
        <dbReference type="SAM" id="MobiDB-lite"/>
    </source>
</evidence>
<feature type="domain" description="Inositol polyphosphate-related phosphatase" evidence="2">
    <location>
        <begin position="74"/>
        <end position="375"/>
    </location>
</feature>
<dbReference type="AlphaFoldDB" id="A0AAF3EV79"/>
<evidence type="ECO:0000313" key="3">
    <source>
        <dbReference type="Proteomes" id="UP000887575"/>
    </source>
</evidence>
<protein>
    <recommendedName>
        <fullName evidence="2">Inositol polyphosphate-related phosphatase domain-containing protein</fullName>
    </recommendedName>
</protein>
<reference evidence="4" key="1">
    <citation type="submission" date="2024-02" db="UniProtKB">
        <authorList>
            <consortium name="WormBaseParasite"/>
        </authorList>
    </citation>
    <scope>IDENTIFICATION</scope>
</reference>
<dbReference type="Pfam" id="PF22669">
    <property type="entry name" value="Exo_endo_phos2"/>
    <property type="match status" value="1"/>
</dbReference>
<dbReference type="Proteomes" id="UP000887575">
    <property type="component" value="Unassembled WGS sequence"/>
</dbReference>
<keyword evidence="3" id="KW-1185">Reference proteome</keyword>
<proteinExistence type="predicted"/>
<dbReference type="GO" id="GO:0004439">
    <property type="term" value="F:phosphatidylinositol-4,5-bisphosphate 5-phosphatase activity"/>
    <property type="evidence" value="ECO:0007669"/>
    <property type="project" value="TreeGrafter"/>
</dbReference>
<dbReference type="InterPro" id="IPR036691">
    <property type="entry name" value="Endo/exonu/phosph_ase_sf"/>
</dbReference>
<dbReference type="Gene3D" id="3.60.10.10">
    <property type="entry name" value="Endonuclease/exonuclease/phosphatase"/>
    <property type="match status" value="1"/>
</dbReference>
<dbReference type="GO" id="GO:0005886">
    <property type="term" value="C:plasma membrane"/>
    <property type="evidence" value="ECO:0007669"/>
    <property type="project" value="TreeGrafter"/>
</dbReference>
<accession>A0AAF3EV79</accession>
<feature type="region of interest" description="Disordered" evidence="1">
    <location>
        <begin position="426"/>
        <end position="494"/>
    </location>
</feature>
<dbReference type="GO" id="GO:0005737">
    <property type="term" value="C:cytoplasm"/>
    <property type="evidence" value="ECO:0007669"/>
    <property type="project" value="TreeGrafter"/>
</dbReference>
<organism evidence="3 4">
    <name type="scientific">Mesorhabditis belari</name>
    <dbReference type="NCBI Taxonomy" id="2138241"/>
    <lineage>
        <taxon>Eukaryota</taxon>
        <taxon>Metazoa</taxon>
        <taxon>Ecdysozoa</taxon>
        <taxon>Nematoda</taxon>
        <taxon>Chromadorea</taxon>
        <taxon>Rhabditida</taxon>
        <taxon>Rhabditina</taxon>
        <taxon>Rhabditomorpha</taxon>
        <taxon>Rhabditoidea</taxon>
        <taxon>Rhabditidae</taxon>
        <taxon>Mesorhabditinae</taxon>
        <taxon>Mesorhabditis</taxon>
    </lineage>
</organism>
<sequence>MLVESSCPNKRLMMEIFQLLRLQKETDTHFTQPDDHTWMLLPQQNLNHKVTRVTSFGHFSIPDYGHLGRHLPNHSLSILAITWNLNEKQSSIFDPFTRFLIERRDSKGLEDIIVIGLQEIRPQTRTFHEIVLEKINAILSQTHQIYFSVRYWSQMMLVSIRKQHVPYAIACPDTQFVPSNAVAKPVRTKGSIGVAFKIYQRTLAFVSSHFSHGSITQRWADYNKTLKKLSFQTIAQQNKGNGSLLAADVVVWMGDLNFRIQTGTVMVPNPNRRLCFVIDVRRYLEKDELLNFKQKAIVFAGFEEAEITFPPSYKFQSLRCEYDKKRQPSYTDRVLYFSSNKRLIEAFEYNCLDFLTESDHRPVYCSLRILALNKEYKRGDSEPVQLTGSTPDLTLRQENVLDSCLGATQYSLHLLLNGITTRSDSEAMNNHEDFSNGSVTPKAADVKSTNPSPSPIIVAVNGEKRKSIDSRRHSIPAHTSISGTTKMANENPKN</sequence>
<evidence type="ECO:0000259" key="2">
    <source>
        <dbReference type="SMART" id="SM00128"/>
    </source>
</evidence>
<feature type="compositionally biased region" description="Basic and acidic residues" evidence="1">
    <location>
        <begin position="462"/>
        <end position="472"/>
    </location>
</feature>
<name>A0AAF3EV79_9BILA</name>
<evidence type="ECO:0000313" key="4">
    <source>
        <dbReference type="WBParaSite" id="MBELARI_LOCUS17494"/>
    </source>
</evidence>
<dbReference type="SUPFAM" id="SSF56219">
    <property type="entry name" value="DNase I-like"/>
    <property type="match status" value="1"/>
</dbReference>
<dbReference type="InterPro" id="IPR000300">
    <property type="entry name" value="IPPc"/>
</dbReference>
<dbReference type="WBParaSite" id="MBELARI_LOCUS17494">
    <property type="protein sequence ID" value="MBELARI_LOCUS17494"/>
    <property type="gene ID" value="MBELARI_LOCUS17494"/>
</dbReference>
<dbReference type="GO" id="GO:0046856">
    <property type="term" value="P:phosphatidylinositol dephosphorylation"/>
    <property type="evidence" value="ECO:0007669"/>
    <property type="project" value="InterPro"/>
</dbReference>
<dbReference type="PANTHER" id="PTHR11200:SF275">
    <property type="entry name" value="LD06095P"/>
    <property type="match status" value="1"/>
</dbReference>
<dbReference type="PANTHER" id="PTHR11200">
    <property type="entry name" value="INOSITOL 5-PHOSPHATASE"/>
    <property type="match status" value="1"/>
</dbReference>
<dbReference type="InterPro" id="IPR046985">
    <property type="entry name" value="IP5"/>
</dbReference>
<dbReference type="SMART" id="SM00128">
    <property type="entry name" value="IPPc"/>
    <property type="match status" value="1"/>
</dbReference>
<feature type="compositionally biased region" description="Polar residues" evidence="1">
    <location>
        <begin position="477"/>
        <end position="488"/>
    </location>
</feature>
<dbReference type="GO" id="GO:0001726">
    <property type="term" value="C:ruffle"/>
    <property type="evidence" value="ECO:0007669"/>
    <property type="project" value="TreeGrafter"/>
</dbReference>